<dbReference type="SMART" id="SM00034">
    <property type="entry name" value="CLECT"/>
    <property type="match status" value="1"/>
</dbReference>
<feature type="non-terminal residue" evidence="2">
    <location>
        <position position="1"/>
    </location>
</feature>
<organism evidence="2 3">
    <name type="scientific">Pristionchus fissidentatus</name>
    <dbReference type="NCBI Taxonomy" id="1538716"/>
    <lineage>
        <taxon>Eukaryota</taxon>
        <taxon>Metazoa</taxon>
        <taxon>Ecdysozoa</taxon>
        <taxon>Nematoda</taxon>
        <taxon>Chromadorea</taxon>
        <taxon>Rhabditida</taxon>
        <taxon>Rhabditina</taxon>
        <taxon>Diplogasteromorpha</taxon>
        <taxon>Diplogasteroidea</taxon>
        <taxon>Neodiplogasteridae</taxon>
        <taxon>Pristionchus</taxon>
    </lineage>
</organism>
<evidence type="ECO:0000313" key="3">
    <source>
        <dbReference type="Proteomes" id="UP001432322"/>
    </source>
</evidence>
<dbReference type="InterPro" id="IPR001304">
    <property type="entry name" value="C-type_lectin-like"/>
</dbReference>
<reference evidence="2" key="1">
    <citation type="submission" date="2023-10" db="EMBL/GenBank/DDBJ databases">
        <title>Genome assembly of Pristionchus species.</title>
        <authorList>
            <person name="Yoshida K."/>
            <person name="Sommer R.J."/>
        </authorList>
    </citation>
    <scope>NUCLEOTIDE SEQUENCE</scope>
    <source>
        <strain evidence="2">RS5133</strain>
    </source>
</reference>
<feature type="non-terminal residue" evidence="2">
    <location>
        <position position="180"/>
    </location>
</feature>
<dbReference type="InterPro" id="IPR016187">
    <property type="entry name" value="CTDL_fold"/>
</dbReference>
<keyword evidence="3" id="KW-1185">Reference proteome</keyword>
<gene>
    <name evidence="2" type="ORF">PFISCL1PPCAC_12834</name>
</gene>
<comment type="caution">
    <text evidence="2">The sequence shown here is derived from an EMBL/GenBank/DDBJ whole genome shotgun (WGS) entry which is preliminary data.</text>
</comment>
<dbReference type="AlphaFoldDB" id="A0AAV5VU71"/>
<accession>A0AAV5VU71</accession>
<feature type="domain" description="C-type lectin" evidence="1">
    <location>
        <begin position="74"/>
        <end position="180"/>
    </location>
</feature>
<dbReference type="CDD" id="cd00037">
    <property type="entry name" value="CLECT"/>
    <property type="match status" value="1"/>
</dbReference>
<evidence type="ECO:0000259" key="1">
    <source>
        <dbReference type="PROSITE" id="PS50041"/>
    </source>
</evidence>
<dbReference type="Gene3D" id="3.10.100.10">
    <property type="entry name" value="Mannose-Binding Protein A, subunit A"/>
    <property type="match status" value="1"/>
</dbReference>
<dbReference type="PROSITE" id="PS50041">
    <property type="entry name" value="C_TYPE_LECTIN_2"/>
    <property type="match status" value="1"/>
</dbReference>
<proteinExistence type="predicted"/>
<dbReference type="InterPro" id="IPR016186">
    <property type="entry name" value="C-type_lectin-like/link_sf"/>
</dbReference>
<sequence length="180" mass="19773">RENTRQIIYYLTNSAPGANMNGINDFKTGGGIVIVNDFVLEGGVPIPGLKNLATDNYFFTDLSENFISSLGLFCEGGCFHPVANGIPFAKARETCLKTNSSLVSIHDTDKEYFVSSVVATFGAKKRYWIAYENDGTNWVWDDKSTDPFNDWDQSTNQPDTNGGTLKCAYAVNTVGLNVGW</sequence>
<evidence type="ECO:0000313" key="2">
    <source>
        <dbReference type="EMBL" id="GMT21537.1"/>
    </source>
</evidence>
<dbReference type="EMBL" id="BTSY01000004">
    <property type="protein sequence ID" value="GMT21537.1"/>
    <property type="molecule type" value="Genomic_DNA"/>
</dbReference>
<protein>
    <recommendedName>
        <fullName evidence="1">C-type lectin domain-containing protein</fullName>
    </recommendedName>
</protein>
<dbReference type="PANTHER" id="PTHR31024">
    <property type="entry name" value="C-TYPE LECTIN"/>
    <property type="match status" value="1"/>
</dbReference>
<dbReference type="Pfam" id="PF00059">
    <property type="entry name" value="Lectin_C"/>
    <property type="match status" value="1"/>
</dbReference>
<dbReference type="SUPFAM" id="SSF56436">
    <property type="entry name" value="C-type lectin-like"/>
    <property type="match status" value="1"/>
</dbReference>
<name>A0AAV5VU71_9BILA</name>
<dbReference type="Proteomes" id="UP001432322">
    <property type="component" value="Unassembled WGS sequence"/>
</dbReference>
<dbReference type="PANTHER" id="PTHR31024:SF3">
    <property type="entry name" value="C-TYPE LECTIN-RELATED"/>
    <property type="match status" value="1"/>
</dbReference>